<proteinExistence type="predicted"/>
<dbReference type="EMBL" id="BLXT01000383">
    <property type="protein sequence ID" value="GFN76360.1"/>
    <property type="molecule type" value="Genomic_DNA"/>
</dbReference>
<reference evidence="2 3" key="1">
    <citation type="journal article" date="2021" name="Elife">
        <title>Chloroplast acquisition without the gene transfer in kleptoplastic sea slugs, Plakobranchus ocellatus.</title>
        <authorList>
            <person name="Maeda T."/>
            <person name="Takahashi S."/>
            <person name="Yoshida T."/>
            <person name="Shimamura S."/>
            <person name="Takaki Y."/>
            <person name="Nagai Y."/>
            <person name="Toyoda A."/>
            <person name="Suzuki Y."/>
            <person name="Arimoto A."/>
            <person name="Ishii H."/>
            <person name="Satoh N."/>
            <person name="Nishiyama T."/>
            <person name="Hasebe M."/>
            <person name="Maruyama T."/>
            <person name="Minagawa J."/>
            <person name="Obokata J."/>
            <person name="Shigenobu S."/>
        </authorList>
    </citation>
    <scope>NUCLEOTIDE SEQUENCE [LARGE SCALE GENOMIC DNA]</scope>
</reference>
<accession>A0AAV3Y1V5</accession>
<feature type="compositionally biased region" description="Basic residues" evidence="1">
    <location>
        <begin position="75"/>
        <end position="85"/>
    </location>
</feature>
<keyword evidence="3" id="KW-1185">Reference proteome</keyword>
<dbReference type="AlphaFoldDB" id="A0AAV3Y1V5"/>
<evidence type="ECO:0000313" key="2">
    <source>
        <dbReference type="EMBL" id="GFN76360.1"/>
    </source>
</evidence>
<sequence>MGKWRYHKKWQMTVPQEMANGATIVNANGGTTKMGNGYNKKWQMTLPKEVPSGATTGNGKWHYHSKMANDAITRRHSRGKRRYHQKLSNGATTIKGK</sequence>
<organism evidence="2 3">
    <name type="scientific">Plakobranchus ocellatus</name>
    <dbReference type="NCBI Taxonomy" id="259542"/>
    <lineage>
        <taxon>Eukaryota</taxon>
        <taxon>Metazoa</taxon>
        <taxon>Spiralia</taxon>
        <taxon>Lophotrochozoa</taxon>
        <taxon>Mollusca</taxon>
        <taxon>Gastropoda</taxon>
        <taxon>Heterobranchia</taxon>
        <taxon>Euthyneura</taxon>
        <taxon>Panpulmonata</taxon>
        <taxon>Sacoglossa</taxon>
        <taxon>Placobranchoidea</taxon>
        <taxon>Plakobranchidae</taxon>
        <taxon>Plakobranchus</taxon>
    </lineage>
</organism>
<comment type="caution">
    <text evidence="2">The sequence shown here is derived from an EMBL/GenBank/DDBJ whole genome shotgun (WGS) entry which is preliminary data.</text>
</comment>
<gene>
    <name evidence="2" type="ORF">PoB_000286600</name>
</gene>
<evidence type="ECO:0000256" key="1">
    <source>
        <dbReference type="SAM" id="MobiDB-lite"/>
    </source>
</evidence>
<evidence type="ECO:0000313" key="3">
    <source>
        <dbReference type="Proteomes" id="UP000735302"/>
    </source>
</evidence>
<dbReference type="Proteomes" id="UP000735302">
    <property type="component" value="Unassembled WGS sequence"/>
</dbReference>
<protein>
    <submittedName>
        <fullName evidence="2">Uncharacterized protein</fullName>
    </submittedName>
</protein>
<feature type="region of interest" description="Disordered" evidence="1">
    <location>
        <begin position="75"/>
        <end position="97"/>
    </location>
</feature>
<feature type="compositionally biased region" description="Polar residues" evidence="1">
    <location>
        <begin position="86"/>
        <end position="97"/>
    </location>
</feature>
<name>A0AAV3Y1V5_9GAST</name>